<feature type="compositionally biased region" description="Low complexity" evidence="7">
    <location>
        <begin position="107"/>
        <end position="119"/>
    </location>
</feature>
<evidence type="ECO:0000256" key="3">
    <source>
        <dbReference type="ARBA" id="ARBA00023015"/>
    </source>
</evidence>
<keyword evidence="4" id="KW-0238">DNA-binding</keyword>
<organism evidence="9 10">
    <name type="scientific">Trema orientale</name>
    <name type="common">Charcoal tree</name>
    <name type="synonym">Celtis orientalis</name>
    <dbReference type="NCBI Taxonomy" id="63057"/>
    <lineage>
        <taxon>Eukaryota</taxon>
        <taxon>Viridiplantae</taxon>
        <taxon>Streptophyta</taxon>
        <taxon>Embryophyta</taxon>
        <taxon>Tracheophyta</taxon>
        <taxon>Spermatophyta</taxon>
        <taxon>Magnoliopsida</taxon>
        <taxon>eudicotyledons</taxon>
        <taxon>Gunneridae</taxon>
        <taxon>Pentapetalae</taxon>
        <taxon>rosids</taxon>
        <taxon>fabids</taxon>
        <taxon>Rosales</taxon>
        <taxon>Cannabaceae</taxon>
        <taxon>Trema</taxon>
    </lineage>
</organism>
<feature type="compositionally biased region" description="Basic and acidic residues" evidence="7">
    <location>
        <begin position="88"/>
        <end position="98"/>
    </location>
</feature>
<accession>A0A2P5E661</accession>
<dbReference type="PROSITE" id="PS51032">
    <property type="entry name" value="AP2_ERF"/>
    <property type="match status" value="1"/>
</dbReference>
<dbReference type="GO" id="GO:0009873">
    <property type="term" value="P:ethylene-activated signaling pathway"/>
    <property type="evidence" value="ECO:0007669"/>
    <property type="project" value="UniProtKB-KW"/>
</dbReference>
<comment type="caution">
    <text evidence="9">The sequence shown here is derived from an EMBL/GenBank/DDBJ whole genome shotgun (WGS) entry which is preliminary data.</text>
</comment>
<evidence type="ECO:0000256" key="5">
    <source>
        <dbReference type="ARBA" id="ARBA00023163"/>
    </source>
</evidence>
<dbReference type="PRINTS" id="PR00367">
    <property type="entry name" value="ETHRSPELEMNT"/>
</dbReference>
<dbReference type="GO" id="GO:0003700">
    <property type="term" value="F:DNA-binding transcription factor activity"/>
    <property type="evidence" value="ECO:0007669"/>
    <property type="project" value="InterPro"/>
</dbReference>
<proteinExistence type="predicted"/>
<keyword evidence="6" id="KW-0539">Nucleus</keyword>
<keyword evidence="2" id="KW-0936">Ethylene signaling pathway</keyword>
<dbReference type="OrthoDB" id="1926799at2759"/>
<dbReference type="Proteomes" id="UP000237000">
    <property type="component" value="Unassembled WGS sequence"/>
</dbReference>
<keyword evidence="3" id="KW-0805">Transcription regulation</keyword>
<dbReference type="AlphaFoldDB" id="A0A2P5E661"/>
<evidence type="ECO:0000256" key="2">
    <source>
        <dbReference type="ARBA" id="ARBA00022745"/>
    </source>
</evidence>
<protein>
    <submittedName>
        <fullName evidence="9">AP2/ERF domain containing protein</fullName>
    </submittedName>
</protein>
<keyword evidence="5" id="KW-0804">Transcription</keyword>
<dbReference type="GO" id="GO:0005634">
    <property type="term" value="C:nucleus"/>
    <property type="evidence" value="ECO:0007669"/>
    <property type="project" value="UniProtKB-SubCell"/>
</dbReference>
<dbReference type="CDD" id="cd00018">
    <property type="entry name" value="AP2"/>
    <property type="match status" value="1"/>
</dbReference>
<dbReference type="InterPro" id="IPR001471">
    <property type="entry name" value="AP2/ERF_dom"/>
</dbReference>
<dbReference type="FunFam" id="3.30.730.10:FF:000001">
    <property type="entry name" value="Ethylene-responsive transcription factor 2"/>
    <property type="match status" value="1"/>
</dbReference>
<dbReference type="PANTHER" id="PTHR31677">
    <property type="entry name" value="AP2 DOMAIN CLASS TRANSCRIPTION FACTOR"/>
    <property type="match status" value="1"/>
</dbReference>
<dbReference type="Gene3D" id="3.30.730.10">
    <property type="entry name" value="AP2/ERF domain"/>
    <property type="match status" value="1"/>
</dbReference>
<evidence type="ECO:0000256" key="4">
    <source>
        <dbReference type="ARBA" id="ARBA00023125"/>
    </source>
</evidence>
<comment type="subcellular location">
    <subcellularLocation>
        <location evidence="1">Nucleus</location>
    </subcellularLocation>
</comment>
<dbReference type="InParanoid" id="A0A2P5E661"/>
<gene>
    <name evidence="9" type="ORF">TorRG33x02_232430</name>
</gene>
<reference evidence="10" key="1">
    <citation type="submission" date="2016-06" db="EMBL/GenBank/DDBJ databases">
        <title>Parallel loss of symbiosis genes in relatives of nitrogen-fixing non-legume Parasponia.</title>
        <authorList>
            <person name="Van Velzen R."/>
            <person name="Holmer R."/>
            <person name="Bu F."/>
            <person name="Rutten L."/>
            <person name="Van Zeijl A."/>
            <person name="Liu W."/>
            <person name="Santuari L."/>
            <person name="Cao Q."/>
            <person name="Sharma T."/>
            <person name="Shen D."/>
            <person name="Roswanjaya Y."/>
            <person name="Wardhani T."/>
            <person name="Kalhor M.S."/>
            <person name="Jansen J."/>
            <person name="Van den Hoogen J."/>
            <person name="Gungor B."/>
            <person name="Hartog M."/>
            <person name="Hontelez J."/>
            <person name="Verver J."/>
            <person name="Yang W.-C."/>
            <person name="Schijlen E."/>
            <person name="Repin R."/>
            <person name="Schilthuizen M."/>
            <person name="Schranz E."/>
            <person name="Heidstra R."/>
            <person name="Miyata K."/>
            <person name="Fedorova E."/>
            <person name="Kohlen W."/>
            <person name="Bisseling T."/>
            <person name="Smit S."/>
            <person name="Geurts R."/>
        </authorList>
    </citation>
    <scope>NUCLEOTIDE SEQUENCE [LARGE SCALE GENOMIC DNA]</scope>
    <source>
        <strain evidence="10">cv. RG33-2</strain>
    </source>
</reference>
<evidence type="ECO:0000256" key="6">
    <source>
        <dbReference type="ARBA" id="ARBA00023242"/>
    </source>
</evidence>
<dbReference type="SUPFAM" id="SSF54171">
    <property type="entry name" value="DNA-binding domain"/>
    <property type="match status" value="1"/>
</dbReference>
<name>A0A2P5E661_TREOI</name>
<evidence type="ECO:0000256" key="7">
    <source>
        <dbReference type="SAM" id="MobiDB-lite"/>
    </source>
</evidence>
<dbReference type="Pfam" id="PF00847">
    <property type="entry name" value="AP2"/>
    <property type="match status" value="1"/>
</dbReference>
<feature type="region of interest" description="Disordered" evidence="7">
    <location>
        <begin position="88"/>
        <end position="132"/>
    </location>
</feature>
<keyword evidence="10" id="KW-1185">Reference proteome</keyword>
<dbReference type="STRING" id="63057.A0A2P5E661"/>
<evidence type="ECO:0000313" key="9">
    <source>
        <dbReference type="EMBL" id="PON81013.1"/>
    </source>
</evidence>
<dbReference type="InterPro" id="IPR016177">
    <property type="entry name" value="DNA-bd_dom_sf"/>
</dbReference>
<evidence type="ECO:0000313" key="10">
    <source>
        <dbReference type="Proteomes" id="UP000237000"/>
    </source>
</evidence>
<evidence type="ECO:0000256" key="1">
    <source>
        <dbReference type="ARBA" id="ARBA00004123"/>
    </source>
</evidence>
<sequence>MPEPLPPETFRILAETPSFYGSYWGTHLAIPTFSGQIAEPIVSAAAATSSPSQLGGSNFEEATVQQSPLPLDGIAAVVGEYVLFGDKTTERTGPRPEISELVSGKKASTSSNNSNANNNVPGQKKNYRGVRKRPWGRWSAEIRDRIGRCRHWLGTFDTAEEAARAYDAAARRLRGSKARTNFEIPSVLPLMSSSSSSGGGSSACSGRVGKRSRAAAAQNGSSRRKCSVVTSAAHLFSNISNNSNKIVAPVVSTGNYNNFVELDLKLGMIDSGINANSTSASASSPLVTI</sequence>
<evidence type="ECO:0000259" key="8">
    <source>
        <dbReference type="PROSITE" id="PS51032"/>
    </source>
</evidence>
<dbReference type="FunCoup" id="A0A2P5E661">
    <property type="interactions" value="16"/>
</dbReference>
<dbReference type="GO" id="GO:0003677">
    <property type="term" value="F:DNA binding"/>
    <property type="evidence" value="ECO:0007669"/>
    <property type="project" value="UniProtKB-KW"/>
</dbReference>
<dbReference type="InterPro" id="IPR036955">
    <property type="entry name" value="AP2/ERF_dom_sf"/>
</dbReference>
<dbReference type="SMART" id="SM00380">
    <property type="entry name" value="AP2"/>
    <property type="match status" value="1"/>
</dbReference>
<dbReference type="EMBL" id="JXTC01000227">
    <property type="protein sequence ID" value="PON81013.1"/>
    <property type="molecule type" value="Genomic_DNA"/>
</dbReference>
<dbReference type="PANTHER" id="PTHR31677:SF75">
    <property type="entry name" value="ETHYLENE-RESPONSIVE TRANSCRIPTION FACTOR ERF084"/>
    <property type="match status" value="1"/>
</dbReference>
<feature type="domain" description="AP2/ERF" evidence="8">
    <location>
        <begin position="126"/>
        <end position="183"/>
    </location>
</feature>